<dbReference type="SUPFAM" id="SSF52821">
    <property type="entry name" value="Rhodanese/Cell cycle control phosphatase"/>
    <property type="match status" value="1"/>
</dbReference>
<reference evidence="3 4" key="1">
    <citation type="submission" date="2019-01" db="EMBL/GenBank/DDBJ databases">
        <title>Whole Genome of Ornithobacterium rhinotracheale FARPER-174b.</title>
        <authorList>
            <person name="Tataje-Lavanda L.A."/>
            <person name="Montalvan A."/>
            <person name="Montesinos R."/>
            <person name="Zimic M."/>
            <person name="Fernandez-Sanchez M."/>
            <person name="Fernandez-Diaz M."/>
        </authorList>
    </citation>
    <scope>NUCLEOTIDE SEQUENCE [LARGE SCALE GENOMIC DNA]</scope>
    <source>
        <strain evidence="3 4">FARPER-174b</strain>
    </source>
</reference>
<protein>
    <submittedName>
        <fullName evidence="3">Rhodanese-like domain-containing protein</fullName>
    </submittedName>
</protein>
<dbReference type="CDD" id="cd00158">
    <property type="entry name" value="RHOD"/>
    <property type="match status" value="1"/>
</dbReference>
<feature type="domain" description="Rhodanese" evidence="2">
    <location>
        <begin position="72"/>
        <end position="162"/>
    </location>
</feature>
<dbReference type="InterPro" id="IPR001763">
    <property type="entry name" value="Rhodanese-like_dom"/>
</dbReference>
<evidence type="ECO:0000256" key="1">
    <source>
        <dbReference type="SAM" id="Phobius"/>
    </source>
</evidence>
<dbReference type="Proteomes" id="UP000287701">
    <property type="component" value="Chromosome"/>
</dbReference>
<evidence type="ECO:0000259" key="2">
    <source>
        <dbReference type="PROSITE" id="PS50206"/>
    </source>
</evidence>
<dbReference type="OrthoDB" id="9808735at2"/>
<proteinExistence type="predicted"/>
<dbReference type="PANTHER" id="PTHR43031">
    <property type="entry name" value="FAD-DEPENDENT OXIDOREDUCTASE"/>
    <property type="match status" value="1"/>
</dbReference>
<dbReference type="InterPro" id="IPR036873">
    <property type="entry name" value="Rhodanese-like_dom_sf"/>
</dbReference>
<dbReference type="SMART" id="SM00450">
    <property type="entry name" value="RHOD"/>
    <property type="match status" value="1"/>
</dbReference>
<dbReference type="PROSITE" id="PS50206">
    <property type="entry name" value="RHODANESE_3"/>
    <property type="match status" value="1"/>
</dbReference>
<dbReference type="InterPro" id="IPR050229">
    <property type="entry name" value="GlpE_sulfurtransferase"/>
</dbReference>
<gene>
    <name evidence="3" type="ORF">EQP59_09950</name>
</gene>
<dbReference type="PANTHER" id="PTHR43031:SF1">
    <property type="entry name" value="PYRIDINE NUCLEOTIDE-DISULPHIDE OXIDOREDUCTASE"/>
    <property type="match status" value="1"/>
</dbReference>
<accession>A0A3R5UVQ0</accession>
<evidence type="ECO:0000313" key="4">
    <source>
        <dbReference type="Proteomes" id="UP000287701"/>
    </source>
</evidence>
<keyword evidence="1" id="KW-0472">Membrane</keyword>
<sequence>MAEILFHTNLFLMTLNETDNLKFMNTGSKNIVFALFFLIFSMLGFQSCKTQNTTENSEKLELNATEFNQKISQKPGLILDVRTPEEYAQGHLNQSQLIDYKSDDFSQKVKELPKNKPIYVYCRSGRRSHEAAKILRDLGYHPVFELEGGIISWEQAKLPVSH</sequence>
<keyword evidence="1" id="KW-0812">Transmembrane</keyword>
<dbReference type="EMBL" id="CP035107">
    <property type="protein sequence ID" value="QAR31641.1"/>
    <property type="molecule type" value="Genomic_DNA"/>
</dbReference>
<name>A0A3R5UVQ0_ORNRH</name>
<dbReference type="AlphaFoldDB" id="A0A3R5UVQ0"/>
<dbReference type="Gene3D" id="3.40.250.10">
    <property type="entry name" value="Rhodanese-like domain"/>
    <property type="match status" value="1"/>
</dbReference>
<keyword evidence="1" id="KW-1133">Transmembrane helix</keyword>
<feature type="transmembrane region" description="Helical" evidence="1">
    <location>
        <begin position="30"/>
        <end position="47"/>
    </location>
</feature>
<organism evidence="3 4">
    <name type="scientific">Ornithobacterium rhinotracheale</name>
    <dbReference type="NCBI Taxonomy" id="28251"/>
    <lineage>
        <taxon>Bacteria</taxon>
        <taxon>Pseudomonadati</taxon>
        <taxon>Bacteroidota</taxon>
        <taxon>Flavobacteriia</taxon>
        <taxon>Flavobacteriales</taxon>
        <taxon>Weeksellaceae</taxon>
        <taxon>Ornithobacterium</taxon>
    </lineage>
</organism>
<dbReference type="Pfam" id="PF00581">
    <property type="entry name" value="Rhodanese"/>
    <property type="match status" value="1"/>
</dbReference>
<evidence type="ECO:0000313" key="3">
    <source>
        <dbReference type="EMBL" id="QAR31641.1"/>
    </source>
</evidence>